<dbReference type="Proteomes" id="UP001159405">
    <property type="component" value="Unassembled WGS sequence"/>
</dbReference>
<feature type="transmembrane region" description="Helical" evidence="6">
    <location>
        <begin position="1026"/>
        <end position="1046"/>
    </location>
</feature>
<feature type="transmembrane region" description="Helical" evidence="6">
    <location>
        <begin position="295"/>
        <end position="317"/>
    </location>
</feature>
<dbReference type="PROSITE" id="PS00237">
    <property type="entry name" value="G_PROTEIN_RECEP_F1_1"/>
    <property type="match status" value="3"/>
</dbReference>
<dbReference type="InterPro" id="IPR017452">
    <property type="entry name" value="GPCR_Rhodpsn_7TM"/>
</dbReference>
<dbReference type="PROSITE" id="PS50262">
    <property type="entry name" value="G_PROTEIN_RECEP_F1_2"/>
    <property type="match status" value="4"/>
</dbReference>
<feature type="transmembrane region" description="Helical" evidence="6">
    <location>
        <begin position="384"/>
        <end position="409"/>
    </location>
</feature>
<feature type="transmembrane region" description="Helical" evidence="6">
    <location>
        <begin position="811"/>
        <end position="835"/>
    </location>
</feature>
<dbReference type="EMBL" id="CALNXK010000143">
    <property type="protein sequence ID" value="CAH3167984.1"/>
    <property type="molecule type" value="Genomic_DNA"/>
</dbReference>
<feature type="transmembrane region" description="Helical" evidence="6">
    <location>
        <begin position="177"/>
        <end position="196"/>
    </location>
</feature>
<protein>
    <recommendedName>
        <fullName evidence="7">G-protein coupled receptors family 1 profile domain-containing protein</fullName>
    </recommendedName>
</protein>
<feature type="transmembrane region" description="Helical" evidence="6">
    <location>
        <begin position="988"/>
        <end position="1006"/>
    </location>
</feature>
<feature type="transmembrane region" description="Helical" evidence="6">
    <location>
        <begin position="468"/>
        <end position="487"/>
    </location>
</feature>
<keyword evidence="5" id="KW-0675">Receptor</keyword>
<feature type="transmembrane region" description="Helical" evidence="6">
    <location>
        <begin position="107"/>
        <end position="132"/>
    </location>
</feature>
<feature type="domain" description="G-protein coupled receptors family 1 profile" evidence="7">
    <location>
        <begin position="123"/>
        <end position="158"/>
    </location>
</feature>
<gene>
    <name evidence="8" type="ORF">PLOB_00009058</name>
</gene>
<keyword evidence="2 5" id="KW-0812">Transmembrane</keyword>
<dbReference type="CDD" id="cd00637">
    <property type="entry name" value="7tm_classA_rhodopsin-like"/>
    <property type="match status" value="3"/>
</dbReference>
<sequence length="1127" mass="130281">MTWNNLSKANETSFHKNIVDSNLKAMLFSSIFGSIAVLSFLGNLLLCLVICRRRKRLSKPYNILMINRTAMDMCRKNTSKNMTWRNSSKANETSFHQNKVDSNLEAILYRSIFGSIAALSFLGNLLLCLIICRRRKLLSRPYNILMLNLAATDMLTGLNLNETGEARDYGTLLKSTFGIIATLSFFGNMLLCLVIFMKRSMLAKQYNILICSLAVTDMLTGIFLVVTPDYLIDRKTFPYPSGLAGQIYCRLIGSTYILYIFGKASTSTIMCLAIDRWYSIVKPIRYKTAFSKRRLYLYITLIWTSAAITQINELFITKVEDGLCTFITPFYGAKAERILILFHVIITFYIPSIVTWMTFGHIWMHMRQPNIRRHLDNNKATKRLLRMCALAAFFLTISWLPAETFFILYKFEILRLPFKFYLFTSILAMSNSCFNPWIYCLSNREYRREFIRLLCCMKTESSRINIKFFVIAFLSFTSNLLLCLALIKKRKILKTSHDFLIFSLAFTDALTGLFIVITPNYVINLSSYSVPDGIAGDIFCRLIFSKFFIFTFGKVSVLTITCLAVERWFALTRRWKYQASFSRRNLYRYITFIWLVSMLAQSYKLFYVRFSHRSCFFIPLSSLNRNVEIAVVIVYVSVTFFVPTIITWAAFFHTYVKLYKSQALKENRGRKEKHLLLKMCAIASLMLTLCWFPTEVCYVINQFGFPVLNFGTPFREFTVALALANSIVNPWIYVVLDRKYRCLIMGMSNRRTSTYLSNISSPTTPRATNGAYSYLLPVAFGLIAAIALIGNGLLCVVILKNYRMLRSAYNLLIFSLAVTDMLTGVFIAVTPNYLVSLSSYKAPGGLPGVIFCKVIGSQYFVFLLGKVSCLTVTCLAVERWYSVVKPVKYRLKFKRRRVYVYLLIMWITCLLLHSFVLFEITLDEKNLRCVWITSDFPKKLTVMTYTVVTFFVPNTVTWVTYLHISFALKTSPAINKHNARFTRTRFKLLRMCIIVALLLTICWFPNQLYYALSSYDLVRLESPFHHFTIVLAMFNSCTNPVIYCSTNRDYRKGFLMLLCPFFNSCRWKKRREINLAQENRLRVASGEFEMEKFDGGVMLTFRNLVNQGYEVDDCKQQETSGVCSELI</sequence>
<feature type="domain" description="G-protein coupled receptors family 1 profile" evidence="7">
    <location>
        <begin position="790"/>
        <end position="1043"/>
    </location>
</feature>
<organism evidence="8 9">
    <name type="scientific">Porites lobata</name>
    <dbReference type="NCBI Taxonomy" id="104759"/>
    <lineage>
        <taxon>Eukaryota</taxon>
        <taxon>Metazoa</taxon>
        <taxon>Cnidaria</taxon>
        <taxon>Anthozoa</taxon>
        <taxon>Hexacorallia</taxon>
        <taxon>Scleractinia</taxon>
        <taxon>Fungiina</taxon>
        <taxon>Poritidae</taxon>
        <taxon>Porites</taxon>
    </lineage>
</organism>
<feature type="transmembrane region" description="Helical" evidence="6">
    <location>
        <begin position="543"/>
        <end position="565"/>
    </location>
</feature>
<feature type="transmembrane region" description="Helical" evidence="6">
    <location>
        <begin position="586"/>
        <end position="603"/>
    </location>
</feature>
<feature type="transmembrane region" description="Helical" evidence="6">
    <location>
        <begin position="25"/>
        <end position="51"/>
    </location>
</feature>
<keyword evidence="5" id="KW-0807">Transducer</keyword>
<feature type="transmembrane region" description="Helical" evidence="6">
    <location>
        <begin position="855"/>
        <end position="877"/>
    </location>
</feature>
<keyword evidence="4 6" id="KW-0472">Membrane</keyword>
<feature type="transmembrane region" description="Helical" evidence="6">
    <location>
        <begin position="942"/>
        <end position="968"/>
    </location>
</feature>
<feature type="transmembrane region" description="Helical" evidence="6">
    <location>
        <begin position="337"/>
        <end position="363"/>
    </location>
</feature>
<evidence type="ECO:0000313" key="8">
    <source>
        <dbReference type="EMBL" id="CAH3167984.1"/>
    </source>
</evidence>
<accession>A0ABN8QQW6</accession>
<comment type="caution">
    <text evidence="8">The sequence shown here is derived from an EMBL/GenBank/DDBJ whole genome shotgun (WGS) entry which is preliminary data.</text>
</comment>
<comment type="similarity">
    <text evidence="5">Belongs to the G-protein coupled receptor 1 family.</text>
</comment>
<feature type="transmembrane region" description="Helical" evidence="6">
    <location>
        <begin position="208"/>
        <end position="231"/>
    </location>
</feature>
<feature type="transmembrane region" description="Helical" evidence="6">
    <location>
        <begin position="629"/>
        <end position="654"/>
    </location>
</feature>
<evidence type="ECO:0000256" key="1">
    <source>
        <dbReference type="ARBA" id="ARBA00004370"/>
    </source>
</evidence>
<feature type="transmembrane region" description="Helical" evidence="6">
    <location>
        <begin position="499"/>
        <end position="523"/>
    </location>
</feature>
<dbReference type="InterPro" id="IPR000276">
    <property type="entry name" value="GPCR_Rhodpsn"/>
</dbReference>
<dbReference type="SMART" id="SM01381">
    <property type="entry name" value="7TM_GPCR_Srsx"/>
    <property type="match status" value="1"/>
</dbReference>
<keyword evidence="9" id="KW-1185">Reference proteome</keyword>
<feature type="transmembrane region" description="Helical" evidence="6">
    <location>
        <begin position="675"/>
        <end position="694"/>
    </location>
</feature>
<dbReference type="PRINTS" id="PR00237">
    <property type="entry name" value="GPCRRHODOPSN"/>
</dbReference>
<dbReference type="SUPFAM" id="SSF81321">
    <property type="entry name" value="Family A G protein-coupled receptor-like"/>
    <property type="match status" value="5"/>
</dbReference>
<evidence type="ECO:0000256" key="5">
    <source>
        <dbReference type="RuleBase" id="RU000688"/>
    </source>
</evidence>
<name>A0ABN8QQW6_9CNID</name>
<feature type="transmembrane region" description="Helical" evidence="6">
    <location>
        <begin position="251"/>
        <end position="274"/>
    </location>
</feature>
<evidence type="ECO:0000256" key="6">
    <source>
        <dbReference type="SAM" id="Phobius"/>
    </source>
</evidence>
<feature type="transmembrane region" description="Helical" evidence="6">
    <location>
        <begin position="774"/>
        <end position="799"/>
    </location>
</feature>
<evidence type="ECO:0000313" key="9">
    <source>
        <dbReference type="Proteomes" id="UP001159405"/>
    </source>
</evidence>
<comment type="subcellular location">
    <subcellularLocation>
        <location evidence="1">Membrane</location>
    </subcellularLocation>
</comment>
<evidence type="ECO:0000259" key="7">
    <source>
        <dbReference type="PROSITE" id="PS50262"/>
    </source>
</evidence>
<feature type="transmembrane region" description="Helical" evidence="6">
    <location>
        <begin position="898"/>
        <end position="922"/>
    </location>
</feature>
<evidence type="ECO:0000256" key="3">
    <source>
        <dbReference type="ARBA" id="ARBA00022989"/>
    </source>
</evidence>
<reference evidence="8 9" key="1">
    <citation type="submission" date="2022-05" db="EMBL/GenBank/DDBJ databases">
        <authorList>
            <consortium name="Genoscope - CEA"/>
            <person name="William W."/>
        </authorList>
    </citation>
    <scope>NUCLEOTIDE SEQUENCE [LARGE SCALE GENOMIC DNA]</scope>
</reference>
<dbReference type="Gene3D" id="1.20.1070.10">
    <property type="entry name" value="Rhodopsin 7-helix transmembrane proteins"/>
    <property type="match status" value="5"/>
</dbReference>
<evidence type="ECO:0000256" key="2">
    <source>
        <dbReference type="ARBA" id="ARBA00022692"/>
    </source>
</evidence>
<dbReference type="PANTHER" id="PTHR45698">
    <property type="entry name" value="TRACE AMINE-ASSOCIATED RECEPTOR 19N-RELATED"/>
    <property type="match status" value="1"/>
</dbReference>
<keyword evidence="3 6" id="KW-1133">Transmembrane helix</keyword>
<feature type="domain" description="G-protein coupled receptors family 1 profile" evidence="7">
    <location>
        <begin position="187"/>
        <end position="439"/>
    </location>
</feature>
<evidence type="ECO:0000256" key="4">
    <source>
        <dbReference type="ARBA" id="ARBA00023136"/>
    </source>
</evidence>
<feature type="domain" description="G-protein coupled receptors family 1 profile" evidence="7">
    <location>
        <begin position="478"/>
        <end position="733"/>
    </location>
</feature>
<keyword evidence="5" id="KW-0297">G-protein coupled receptor</keyword>
<proteinExistence type="inferred from homology"/>
<dbReference type="PANTHER" id="PTHR45698:SF1">
    <property type="entry name" value="TRACE AMINE-ASSOCIATED RECEPTOR 13C-LIKE"/>
    <property type="match status" value="1"/>
</dbReference>
<dbReference type="Pfam" id="PF00001">
    <property type="entry name" value="7tm_1"/>
    <property type="match status" value="3"/>
</dbReference>